<evidence type="ECO:0000313" key="4">
    <source>
        <dbReference type="WormBase" id="SRAE_0000058800"/>
    </source>
</evidence>
<evidence type="ECO:0000313" key="3">
    <source>
        <dbReference type="WBParaSite" id="SRAE_0000058800.1"/>
    </source>
</evidence>
<dbReference type="SUPFAM" id="SSF56672">
    <property type="entry name" value="DNA/RNA polymerases"/>
    <property type="match status" value="1"/>
</dbReference>
<dbReference type="GeneID" id="36373832"/>
<evidence type="ECO:0000313" key="1">
    <source>
        <dbReference type="EMBL" id="CEF61464.1"/>
    </source>
</evidence>
<dbReference type="Gene3D" id="3.30.70.270">
    <property type="match status" value="1"/>
</dbReference>
<dbReference type="InterPro" id="IPR043502">
    <property type="entry name" value="DNA/RNA_pol_sf"/>
</dbReference>
<reference evidence="1" key="1">
    <citation type="submission" date="2014-09" db="EMBL/GenBank/DDBJ databases">
        <authorList>
            <person name="Aslett A.Martin."/>
        </authorList>
    </citation>
    <scope>NUCLEOTIDE SEQUENCE</scope>
    <source>
        <strain evidence="1">ED321 Heterogonic</strain>
    </source>
</reference>
<protein>
    <submittedName>
        <fullName evidence="1 3">Uncharacterized protein</fullName>
    </submittedName>
</protein>
<dbReference type="Proteomes" id="UP000035682">
    <property type="component" value="Unplaced"/>
</dbReference>
<dbReference type="WBParaSite" id="SRAE_0000058800.1">
    <property type="protein sequence ID" value="SRAE_0000058800.1"/>
    <property type="gene ID" value="WBGene00256334"/>
</dbReference>
<dbReference type="Gene3D" id="3.10.10.10">
    <property type="entry name" value="HIV Type 1 Reverse Transcriptase, subunit A, domain 1"/>
    <property type="match status" value="1"/>
</dbReference>
<reference evidence="2" key="2">
    <citation type="submission" date="2014-09" db="EMBL/GenBank/DDBJ databases">
        <authorList>
            <person name="Martin A.A."/>
        </authorList>
    </citation>
    <scope>NUCLEOTIDE SEQUENCE</scope>
    <source>
        <strain evidence="2">ED321</strain>
    </source>
</reference>
<keyword evidence="2" id="KW-1185">Reference proteome</keyword>
<dbReference type="OrthoDB" id="2286242at2759"/>
<name>A0A090L1U4_STRRB</name>
<organism evidence="1">
    <name type="scientific">Strongyloides ratti</name>
    <name type="common">Parasitic roundworm</name>
    <dbReference type="NCBI Taxonomy" id="34506"/>
    <lineage>
        <taxon>Eukaryota</taxon>
        <taxon>Metazoa</taxon>
        <taxon>Ecdysozoa</taxon>
        <taxon>Nematoda</taxon>
        <taxon>Chromadorea</taxon>
        <taxon>Rhabditida</taxon>
        <taxon>Tylenchina</taxon>
        <taxon>Panagrolaimomorpha</taxon>
        <taxon>Strongyloidoidea</taxon>
        <taxon>Strongyloididae</taxon>
        <taxon>Strongyloides</taxon>
    </lineage>
</organism>
<gene>
    <name evidence="1 3 4" type="ORF">SRAE_0000058800</name>
</gene>
<dbReference type="RefSeq" id="XP_024500673.1">
    <property type="nucleotide sequence ID" value="XM_024646498.1"/>
</dbReference>
<dbReference type="CTD" id="36373832"/>
<evidence type="ECO:0000313" key="2">
    <source>
        <dbReference type="Proteomes" id="UP000035682"/>
    </source>
</evidence>
<accession>A0A090L1U4</accession>
<dbReference type="EMBL" id="LN609408">
    <property type="protein sequence ID" value="CEF61464.1"/>
    <property type="molecule type" value="Genomic_DNA"/>
</dbReference>
<sequence length="162" mass="18731">MEKRFSDVIYIAEASIKSMNNTNRIMLNVELLSIYVSKIISCRKITNPALVELTKRLFQEEVDLECYVKVPRSEVQSVHLVVIVLKENSVWICGDYTYLNKCLVKPTSVELINIHSVLAIPKHKLRYLLKLDILNAFKQCLFPSHILDQSIITTQFGFYKPL</sequence>
<proteinExistence type="predicted"/>
<dbReference type="AlphaFoldDB" id="A0A090L1U4"/>
<dbReference type="WormBase" id="SRAE_0000058800">
    <property type="protein sequence ID" value="SRP10401"/>
    <property type="gene ID" value="WBGene00256334"/>
</dbReference>
<dbReference type="InterPro" id="IPR043128">
    <property type="entry name" value="Rev_trsase/Diguanyl_cyclase"/>
</dbReference>
<reference evidence="3" key="3">
    <citation type="submission" date="2020-12" db="UniProtKB">
        <authorList>
            <consortium name="WormBaseParasite"/>
        </authorList>
    </citation>
    <scope>IDENTIFICATION</scope>
</reference>